<sequence>MGLKLTNVIHFFFILCILWLSKDVDCQISNDTLLPTVAIAVFVRNKGHTLPYFFGYLERLDYPKDRISLYIRSDHNTDNTLDVLKTWIEHNKDSYNLVDYVLEEEAKEHKDDLFEWSVEHFKHLIKLKEDAMSAARKMWADYVLFIDADVFLVNNNTLKLLMLEEKTVVAPVIETLFAYSNFWCGMTEKGYYKRTDDYLKILEREKTGCFDVPMVHSCVLINLNNKESLSLTFDPQKIDGYSGPIDDIIVFAHSARTTGVKMHVLNKEQFGHMLVPLEKGNTLQDDEEQLLNLKIEIMVDQPQVYISTSLENYVEKVKHDTLGFDQVYLINLKRRSERRVRMLNTLAEIGIFPHMLDAVDGKTLNDTYIQTNGIKMLPEYADPYHKRPLTSGEIGCFLSHYQLWKDMIEKQHRTALVLEDDLRFEPFFRKKVDTLIKEAQKIGLLWDLIYLGRKRLSDNNEPFVPGTTNLVSVDYSYWTLAYLITLEGAKKLVSANPLPKLVPVDEFLPIMFDRHPEEVWKGYYPKRNLKAFSAQPLLVFPTHYTGEDNYISDTEDSEIALSVVRDEL</sequence>
<comment type="caution">
    <text evidence="6">The sequence shown here is derived from an EMBL/GenBank/DDBJ whole genome shotgun (WGS) entry which is preliminary data.</text>
</comment>
<dbReference type="CDD" id="cd06532">
    <property type="entry name" value="Glyco_transf_25"/>
    <property type="match status" value="1"/>
</dbReference>
<keyword evidence="2" id="KW-0328">Glycosyltransferase</keyword>
<dbReference type="InterPro" id="IPR029044">
    <property type="entry name" value="Nucleotide-diphossugar_trans"/>
</dbReference>
<feature type="domain" description="Glycosyl transferase family 25" evidence="5">
    <location>
        <begin position="325"/>
        <end position="507"/>
    </location>
</feature>
<comment type="similarity">
    <text evidence="1">Belongs to the glycosyltransferase 25 family.</text>
</comment>
<dbReference type="GO" id="GO:0050211">
    <property type="term" value="F:procollagen galactosyltransferase activity"/>
    <property type="evidence" value="ECO:0007669"/>
    <property type="project" value="TreeGrafter"/>
</dbReference>
<accession>A0AAV6UQQ5</accession>
<organism evidence="6 7">
    <name type="scientific">Oedothorax gibbosus</name>
    <dbReference type="NCBI Taxonomy" id="931172"/>
    <lineage>
        <taxon>Eukaryota</taxon>
        <taxon>Metazoa</taxon>
        <taxon>Ecdysozoa</taxon>
        <taxon>Arthropoda</taxon>
        <taxon>Chelicerata</taxon>
        <taxon>Arachnida</taxon>
        <taxon>Araneae</taxon>
        <taxon>Araneomorphae</taxon>
        <taxon>Entelegynae</taxon>
        <taxon>Araneoidea</taxon>
        <taxon>Linyphiidae</taxon>
        <taxon>Erigoninae</taxon>
        <taxon>Oedothorax</taxon>
    </lineage>
</organism>
<feature type="chain" id="PRO_5043395042" description="Glycosyl transferase family 25 domain-containing protein" evidence="4">
    <location>
        <begin position="27"/>
        <end position="568"/>
    </location>
</feature>
<proteinExistence type="inferred from homology"/>
<dbReference type="SUPFAM" id="SSF53448">
    <property type="entry name" value="Nucleotide-diphospho-sugar transferases"/>
    <property type="match status" value="1"/>
</dbReference>
<dbReference type="AlphaFoldDB" id="A0AAV6UQQ5"/>
<dbReference type="InterPro" id="IPR002654">
    <property type="entry name" value="Glyco_trans_25"/>
</dbReference>
<reference evidence="6 7" key="1">
    <citation type="journal article" date="2022" name="Nat. Ecol. Evol.">
        <title>A masculinizing supergene underlies an exaggerated male reproductive morph in a spider.</title>
        <authorList>
            <person name="Hendrickx F."/>
            <person name="De Corte Z."/>
            <person name="Sonet G."/>
            <person name="Van Belleghem S.M."/>
            <person name="Kostlbacher S."/>
            <person name="Vangestel C."/>
        </authorList>
    </citation>
    <scope>NUCLEOTIDE SEQUENCE [LARGE SCALE GENOMIC DNA]</scope>
    <source>
        <strain evidence="6">W744_W776</strain>
    </source>
</reference>
<evidence type="ECO:0000313" key="6">
    <source>
        <dbReference type="EMBL" id="KAG8186802.1"/>
    </source>
</evidence>
<evidence type="ECO:0000313" key="7">
    <source>
        <dbReference type="Proteomes" id="UP000827092"/>
    </source>
</evidence>
<evidence type="ECO:0000256" key="1">
    <source>
        <dbReference type="ARBA" id="ARBA00006721"/>
    </source>
</evidence>
<dbReference type="Proteomes" id="UP000827092">
    <property type="component" value="Unassembled WGS sequence"/>
</dbReference>
<dbReference type="Pfam" id="PF01755">
    <property type="entry name" value="Glyco_transf_25"/>
    <property type="match status" value="1"/>
</dbReference>
<dbReference type="PANTHER" id="PTHR10730:SF53">
    <property type="entry name" value="GLYCOSYLTRANSFERASE 25 FAMILY MEMBER"/>
    <property type="match status" value="1"/>
</dbReference>
<keyword evidence="4" id="KW-0732">Signal</keyword>
<evidence type="ECO:0000256" key="3">
    <source>
        <dbReference type="ARBA" id="ARBA00022679"/>
    </source>
</evidence>
<dbReference type="PANTHER" id="PTHR10730">
    <property type="entry name" value="PROCOLLAGEN-LYSINE,2-OXOGLUTARATE 5-DIOXYGENASE/GLYCOSYLTRANSFERASE 25 FAMILY MEMBER"/>
    <property type="match status" value="1"/>
</dbReference>
<dbReference type="EMBL" id="JAFNEN010000288">
    <property type="protein sequence ID" value="KAG8186802.1"/>
    <property type="molecule type" value="Genomic_DNA"/>
</dbReference>
<evidence type="ECO:0000259" key="5">
    <source>
        <dbReference type="Pfam" id="PF01755"/>
    </source>
</evidence>
<name>A0AAV6UQQ5_9ARAC</name>
<gene>
    <name evidence="6" type="ORF">JTE90_020480</name>
</gene>
<dbReference type="Gene3D" id="3.90.550.10">
    <property type="entry name" value="Spore Coat Polysaccharide Biosynthesis Protein SpsA, Chain A"/>
    <property type="match status" value="1"/>
</dbReference>
<dbReference type="InterPro" id="IPR050757">
    <property type="entry name" value="Collagen_mod_GT25"/>
</dbReference>
<evidence type="ECO:0000256" key="2">
    <source>
        <dbReference type="ARBA" id="ARBA00022676"/>
    </source>
</evidence>
<keyword evidence="3" id="KW-0808">Transferase</keyword>
<feature type="signal peptide" evidence="4">
    <location>
        <begin position="1"/>
        <end position="26"/>
    </location>
</feature>
<keyword evidence="7" id="KW-1185">Reference proteome</keyword>
<evidence type="ECO:0000256" key="4">
    <source>
        <dbReference type="SAM" id="SignalP"/>
    </source>
</evidence>
<dbReference type="Pfam" id="PF03452">
    <property type="entry name" value="Anp1"/>
    <property type="match status" value="1"/>
</dbReference>
<protein>
    <recommendedName>
        <fullName evidence="5">Glycosyl transferase family 25 domain-containing protein</fullName>
    </recommendedName>
</protein>